<reference evidence="2" key="1">
    <citation type="submission" date="2020-05" db="EMBL/GenBank/DDBJ databases">
        <title>WGS assembly of Panicum virgatum.</title>
        <authorList>
            <person name="Lovell J.T."/>
            <person name="Jenkins J."/>
            <person name="Shu S."/>
            <person name="Juenger T.E."/>
            <person name="Schmutz J."/>
        </authorList>
    </citation>
    <scope>NUCLEOTIDE SEQUENCE</scope>
    <source>
        <strain evidence="2">AP13</strain>
    </source>
</reference>
<proteinExistence type="predicted"/>
<feature type="region of interest" description="Disordered" evidence="1">
    <location>
        <begin position="104"/>
        <end position="133"/>
    </location>
</feature>
<organism evidence="2 3">
    <name type="scientific">Panicum virgatum</name>
    <name type="common">Blackwell switchgrass</name>
    <dbReference type="NCBI Taxonomy" id="38727"/>
    <lineage>
        <taxon>Eukaryota</taxon>
        <taxon>Viridiplantae</taxon>
        <taxon>Streptophyta</taxon>
        <taxon>Embryophyta</taxon>
        <taxon>Tracheophyta</taxon>
        <taxon>Spermatophyta</taxon>
        <taxon>Magnoliopsida</taxon>
        <taxon>Liliopsida</taxon>
        <taxon>Poales</taxon>
        <taxon>Poaceae</taxon>
        <taxon>PACMAD clade</taxon>
        <taxon>Panicoideae</taxon>
        <taxon>Panicodae</taxon>
        <taxon>Paniceae</taxon>
        <taxon>Panicinae</taxon>
        <taxon>Panicum</taxon>
        <taxon>Panicum sect. Hiantes</taxon>
    </lineage>
</organism>
<protein>
    <submittedName>
        <fullName evidence="2">Uncharacterized protein</fullName>
    </submittedName>
</protein>
<keyword evidence="3" id="KW-1185">Reference proteome</keyword>
<evidence type="ECO:0000313" key="3">
    <source>
        <dbReference type="Proteomes" id="UP000823388"/>
    </source>
</evidence>
<accession>A0A8T0W693</accession>
<dbReference type="EMBL" id="CM029040">
    <property type="protein sequence ID" value="KAG2638879.1"/>
    <property type="molecule type" value="Genomic_DNA"/>
</dbReference>
<feature type="compositionally biased region" description="Polar residues" evidence="1">
    <location>
        <begin position="109"/>
        <end position="122"/>
    </location>
</feature>
<sequence>MLLQSGAGSGQEPASPCACTNCRARRTRPRKLFRLLAGRHAHIVQHGHGDLEHLHLVIGDLGVDADAAGPDDGEIERFVPRQVEVAGHGACGAALPGEVGVRVGAGRPQESQSAAAATTGSLRQARPGTHLQS</sequence>
<evidence type="ECO:0000313" key="2">
    <source>
        <dbReference type="EMBL" id="KAG2638879.1"/>
    </source>
</evidence>
<name>A0A8T0W693_PANVG</name>
<dbReference type="Proteomes" id="UP000823388">
    <property type="component" value="Chromosome 2N"/>
</dbReference>
<evidence type="ECO:0000256" key="1">
    <source>
        <dbReference type="SAM" id="MobiDB-lite"/>
    </source>
</evidence>
<comment type="caution">
    <text evidence="2">The sequence shown here is derived from an EMBL/GenBank/DDBJ whole genome shotgun (WGS) entry which is preliminary data.</text>
</comment>
<dbReference type="AlphaFoldDB" id="A0A8T0W693"/>
<gene>
    <name evidence="2" type="ORF">PVAP13_2NG621566</name>
</gene>